<evidence type="ECO:0000313" key="3">
    <source>
        <dbReference type="Proteomes" id="UP000631114"/>
    </source>
</evidence>
<evidence type="ECO:0000256" key="1">
    <source>
        <dbReference type="SAM" id="MobiDB-lite"/>
    </source>
</evidence>
<feature type="region of interest" description="Disordered" evidence="1">
    <location>
        <begin position="116"/>
        <end position="139"/>
    </location>
</feature>
<dbReference type="Proteomes" id="UP000631114">
    <property type="component" value="Unassembled WGS sequence"/>
</dbReference>
<comment type="caution">
    <text evidence="2">The sequence shown here is derived from an EMBL/GenBank/DDBJ whole genome shotgun (WGS) entry which is preliminary data.</text>
</comment>
<name>A0A835IAS2_9MAGN</name>
<organism evidence="2 3">
    <name type="scientific">Coptis chinensis</name>
    <dbReference type="NCBI Taxonomy" id="261450"/>
    <lineage>
        <taxon>Eukaryota</taxon>
        <taxon>Viridiplantae</taxon>
        <taxon>Streptophyta</taxon>
        <taxon>Embryophyta</taxon>
        <taxon>Tracheophyta</taxon>
        <taxon>Spermatophyta</taxon>
        <taxon>Magnoliopsida</taxon>
        <taxon>Ranunculales</taxon>
        <taxon>Ranunculaceae</taxon>
        <taxon>Coptidoideae</taxon>
        <taxon>Coptis</taxon>
    </lineage>
</organism>
<keyword evidence="3" id="KW-1185">Reference proteome</keyword>
<sequence length="139" mass="15869">MLEENVQKLITSTECVLGLPTFGLEEGAYTRILPTSLQLHYSKQKDPHKIHQVKSDVIVKALRWLGMDMDVDRPSLHGTGMNQLRSQAIHSSQQLTLPVIANESLEPFPRTLNNDLSYHPQMAGERSELERKRRVLVDR</sequence>
<proteinExistence type="predicted"/>
<protein>
    <submittedName>
        <fullName evidence="2">Uncharacterized protein</fullName>
    </submittedName>
</protein>
<dbReference type="AlphaFoldDB" id="A0A835IAS2"/>
<gene>
    <name evidence="2" type="ORF">IFM89_019602</name>
</gene>
<feature type="compositionally biased region" description="Basic and acidic residues" evidence="1">
    <location>
        <begin position="125"/>
        <end position="139"/>
    </location>
</feature>
<reference evidence="2 3" key="1">
    <citation type="submission" date="2020-10" db="EMBL/GenBank/DDBJ databases">
        <title>The Coptis chinensis genome and diversification of protoberbering-type alkaloids.</title>
        <authorList>
            <person name="Wang B."/>
            <person name="Shu S."/>
            <person name="Song C."/>
            <person name="Liu Y."/>
        </authorList>
    </citation>
    <scope>NUCLEOTIDE SEQUENCE [LARGE SCALE GENOMIC DNA]</scope>
    <source>
        <strain evidence="2">HL-2020</strain>
        <tissue evidence="2">Leaf</tissue>
    </source>
</reference>
<feature type="non-terminal residue" evidence="2">
    <location>
        <position position="139"/>
    </location>
</feature>
<dbReference type="EMBL" id="JADFTS010000003">
    <property type="protein sequence ID" value="KAF9614625.1"/>
    <property type="molecule type" value="Genomic_DNA"/>
</dbReference>
<accession>A0A835IAS2</accession>
<evidence type="ECO:0000313" key="2">
    <source>
        <dbReference type="EMBL" id="KAF9614625.1"/>
    </source>
</evidence>